<protein>
    <submittedName>
        <fullName evidence="1">Uncharacterized protein</fullName>
    </submittedName>
</protein>
<gene>
    <name evidence="1" type="ORF">EZS27_020052</name>
</gene>
<organism evidence="1">
    <name type="scientific">termite gut metagenome</name>
    <dbReference type="NCBI Taxonomy" id="433724"/>
    <lineage>
        <taxon>unclassified sequences</taxon>
        <taxon>metagenomes</taxon>
        <taxon>organismal metagenomes</taxon>
    </lineage>
</organism>
<evidence type="ECO:0000313" key="1">
    <source>
        <dbReference type="EMBL" id="KAA6331331.1"/>
    </source>
</evidence>
<accession>A0A5J4REN0</accession>
<reference evidence="1" key="1">
    <citation type="submission" date="2019-03" db="EMBL/GenBank/DDBJ databases">
        <title>Single cell metagenomics reveals metabolic interactions within the superorganism composed of flagellate Streblomastix strix and complex community of Bacteroidetes bacteria on its surface.</title>
        <authorList>
            <person name="Treitli S.C."/>
            <person name="Kolisko M."/>
            <person name="Husnik F."/>
            <person name="Keeling P."/>
            <person name="Hampl V."/>
        </authorList>
    </citation>
    <scope>NUCLEOTIDE SEQUENCE</scope>
    <source>
        <strain evidence="1">STM</strain>
    </source>
</reference>
<proteinExistence type="predicted"/>
<name>A0A5J4REN0_9ZZZZ</name>
<comment type="caution">
    <text evidence="1">The sequence shown here is derived from an EMBL/GenBank/DDBJ whole genome shotgun (WGS) entry which is preliminary data.</text>
</comment>
<dbReference type="EMBL" id="SNRY01001385">
    <property type="protein sequence ID" value="KAA6331331.1"/>
    <property type="molecule type" value="Genomic_DNA"/>
</dbReference>
<sequence length="76" mass="9242">MKEIPNTQFKFTHRNITEKLILDPSIDIIILVCQFCDSFSDKDNEDKEEERYFTAKNYKWENILKNDNKIYLDYKS</sequence>
<dbReference type="AlphaFoldDB" id="A0A5J4REN0"/>